<evidence type="ECO:0000313" key="2">
    <source>
        <dbReference type="Proteomes" id="UP000405805"/>
    </source>
</evidence>
<comment type="caution">
    <text evidence="1">The sequence shown here is derived from an EMBL/GenBank/DDBJ whole genome shotgun (WGS) entry which is preliminary data.</text>
</comment>
<organism evidence="1 2">
    <name type="scientific">Segatella copri</name>
    <dbReference type="NCBI Taxonomy" id="165179"/>
    <lineage>
        <taxon>Bacteria</taxon>
        <taxon>Pseudomonadati</taxon>
        <taxon>Bacteroidota</taxon>
        <taxon>Bacteroidia</taxon>
        <taxon>Bacteroidales</taxon>
        <taxon>Prevotellaceae</taxon>
        <taxon>Segatella</taxon>
    </lineage>
</organism>
<dbReference type="Proteomes" id="UP000405805">
    <property type="component" value="Unassembled WGS sequence"/>
</dbReference>
<reference evidence="2" key="1">
    <citation type="submission" date="2019-09" db="EMBL/GenBank/DDBJ databases">
        <title>Distinct polysaccharide growth profiles of human intestinal Prevotella copri isolates.</title>
        <authorList>
            <person name="Fehlner-Peach H."/>
            <person name="Magnabosco C."/>
            <person name="Raghavan V."/>
            <person name="Scher J.U."/>
            <person name="Tett A."/>
            <person name="Cox L.M."/>
            <person name="Gottsegen C."/>
            <person name="Watters A."/>
            <person name="Wiltshire- Gordon J.D."/>
            <person name="Segata N."/>
            <person name="Bonneau R."/>
            <person name="Littman D.R."/>
        </authorList>
    </citation>
    <scope>NUCLEOTIDE SEQUENCE [LARGE SCALE GENOMIC DNA]</scope>
    <source>
        <strain evidence="2">iA624</strain>
    </source>
</reference>
<sequence length="203" mass="23126">MKRRPEFTIIAGPNGASKSRLGIFYSTVKAFDGDLLAMSLRNEHPDWIERWIDGTVISSLMKEKEEAISQNKNFAFETNFSTDLPVNLVQDFKDAGYKISLIFFGLSSKEDSLSRVIQRYTMGGHNVNQDVIEYNFTEGIKRVRASLPLFENILFIDGTSDFGDIVAIHIEKSGKHQITDHPAEWFDKYFKEAFDALVDGEEE</sequence>
<dbReference type="RefSeq" id="WP_153097550.1">
    <property type="nucleotide sequence ID" value="NZ_VZBP01000148.1"/>
</dbReference>
<accession>A0AA90VI55</accession>
<dbReference type="InterPro" id="IPR027417">
    <property type="entry name" value="P-loop_NTPase"/>
</dbReference>
<evidence type="ECO:0000313" key="1">
    <source>
        <dbReference type="EMBL" id="MQO10344.1"/>
    </source>
</evidence>
<evidence type="ECO:0008006" key="3">
    <source>
        <dbReference type="Google" id="ProtNLM"/>
    </source>
</evidence>
<dbReference type="Gene3D" id="3.40.50.300">
    <property type="entry name" value="P-loop containing nucleotide triphosphate hydrolases"/>
    <property type="match status" value="1"/>
</dbReference>
<name>A0AA90VI55_9BACT</name>
<gene>
    <name evidence="1" type="ORF">F7D57_11620</name>
</gene>
<dbReference type="PANTHER" id="PTHR39206">
    <property type="entry name" value="SLL8004 PROTEIN"/>
    <property type="match status" value="1"/>
</dbReference>
<dbReference type="EMBL" id="VZBP01000148">
    <property type="protein sequence ID" value="MQO10344.1"/>
    <property type="molecule type" value="Genomic_DNA"/>
</dbReference>
<protein>
    <recommendedName>
        <fullName evidence="3">UDP-N-acetylglucosamine kinase</fullName>
    </recommendedName>
</protein>
<dbReference type="PANTHER" id="PTHR39206:SF1">
    <property type="entry name" value="SLL8004 PROTEIN"/>
    <property type="match status" value="1"/>
</dbReference>
<dbReference type="AlphaFoldDB" id="A0AA90VI55"/>
<proteinExistence type="predicted"/>